<name>A0A7I9Y379_9MYCO</name>
<keyword evidence="6" id="KW-1185">Reference proteome</keyword>
<evidence type="ECO:0000256" key="1">
    <source>
        <dbReference type="ARBA" id="ARBA00010652"/>
    </source>
</evidence>
<dbReference type="Pfam" id="PF12484">
    <property type="entry name" value="PPE-SVP"/>
    <property type="match status" value="1"/>
</dbReference>
<dbReference type="Pfam" id="PF00823">
    <property type="entry name" value="PPE"/>
    <property type="match status" value="1"/>
</dbReference>
<feature type="region of interest" description="Disordered" evidence="2">
    <location>
        <begin position="383"/>
        <end position="406"/>
    </location>
</feature>
<dbReference type="GO" id="GO:0052572">
    <property type="term" value="P:response to host immune response"/>
    <property type="evidence" value="ECO:0007669"/>
    <property type="project" value="TreeGrafter"/>
</dbReference>
<gene>
    <name evidence="5" type="primary">PPE30_2</name>
    <name evidence="5" type="ORF">MBOT_38760</name>
</gene>
<evidence type="ECO:0000259" key="3">
    <source>
        <dbReference type="Pfam" id="PF00823"/>
    </source>
</evidence>
<organism evidence="5 6">
    <name type="scientific">Mycobacterium botniense</name>
    <dbReference type="NCBI Taxonomy" id="84962"/>
    <lineage>
        <taxon>Bacteria</taxon>
        <taxon>Bacillati</taxon>
        <taxon>Actinomycetota</taxon>
        <taxon>Actinomycetes</taxon>
        <taxon>Mycobacteriales</taxon>
        <taxon>Mycobacteriaceae</taxon>
        <taxon>Mycobacterium</taxon>
    </lineage>
</organism>
<proteinExistence type="inferred from homology"/>
<comment type="similarity">
    <text evidence="1">Belongs to the mycobacterial PPE family.</text>
</comment>
<feature type="domain" description="PPE" evidence="3">
    <location>
        <begin position="2"/>
        <end position="163"/>
    </location>
</feature>
<evidence type="ECO:0000313" key="5">
    <source>
        <dbReference type="EMBL" id="GFG76511.1"/>
    </source>
</evidence>
<reference evidence="5 6" key="1">
    <citation type="journal article" date="2019" name="Emerg. Microbes Infect.">
        <title>Comprehensive subspecies identification of 175 nontuberculous mycobacteria species based on 7547 genomic profiles.</title>
        <authorList>
            <person name="Matsumoto Y."/>
            <person name="Kinjo T."/>
            <person name="Motooka D."/>
            <person name="Nabeya D."/>
            <person name="Jung N."/>
            <person name="Uechi K."/>
            <person name="Horii T."/>
            <person name="Iida T."/>
            <person name="Fujita J."/>
            <person name="Nakamura S."/>
        </authorList>
    </citation>
    <scope>NUCLEOTIDE SEQUENCE [LARGE SCALE GENOMIC DNA]</scope>
    <source>
        <strain evidence="5 6">JCM 17322</strain>
    </source>
</reference>
<dbReference type="EMBL" id="BLKW01000004">
    <property type="protein sequence ID" value="GFG76511.1"/>
    <property type="molecule type" value="Genomic_DNA"/>
</dbReference>
<dbReference type="FunFam" id="1.20.1260.20:FF:000001">
    <property type="entry name" value="PPE family protein PPE41"/>
    <property type="match status" value="1"/>
</dbReference>
<sequence length="467" mass="45800">MDYATLPPEINSARIYTGAGSGPLLAAAAAWDGLAAELRSTAASYSSVVSGLTAAWRGPSSVSMAAAATPYVAWLITTAAQAEQTASQARAAAAAYQTAFAATVPPPVIAANRAELASLIATNIFGQNTAAIAANEARYAGMWAQDSAAMYTYAAQSAAAATLSPFDPPAPMTSQAAAAGQAGAVAHATALSAGTNTPSLLSQLTTATPGALQSLAGPAGIADTPSPLSSLTGLLSSLNSSPLATIAANVETIPKAILVANDALITTIMGLVIGGRSLSDIAVGAGSAAGPALAGGLGPTVPVVGTGSAVSASVGQAGFISGLAVPPSWAAATPAIRTVAAVLSGTSHGAVPATAVSQGSLVSGMALAGMAGGALGTAASRAVTNGSTKGRGAPIKERKNLKDGDSPQTLRRIVAAMAEKPDTVQHWHTDSEHLDGLLAELRKKPGIHAVHVKGGTAKMKPPKSQSL</sequence>
<evidence type="ECO:0000313" key="6">
    <source>
        <dbReference type="Proteomes" id="UP000465361"/>
    </source>
</evidence>
<feature type="compositionally biased region" description="Basic and acidic residues" evidence="2">
    <location>
        <begin position="394"/>
        <end position="405"/>
    </location>
</feature>
<feature type="domain" description="PPE family C-terminal" evidence="4">
    <location>
        <begin position="311"/>
        <end position="381"/>
    </location>
</feature>
<dbReference type="PANTHER" id="PTHR46766">
    <property type="entry name" value="GLUTAMINE-RICH PROTEIN 2"/>
    <property type="match status" value="1"/>
</dbReference>
<accession>A0A7I9Y379</accession>
<dbReference type="AlphaFoldDB" id="A0A7I9Y379"/>
<dbReference type="Gene3D" id="1.20.1260.20">
    <property type="entry name" value="PPE superfamily"/>
    <property type="match status" value="1"/>
</dbReference>
<protein>
    <submittedName>
        <fullName evidence="5">Putative PPE family protein PPE30</fullName>
    </submittedName>
</protein>
<dbReference type="InterPro" id="IPR038332">
    <property type="entry name" value="PPE_sf"/>
</dbReference>
<comment type="caution">
    <text evidence="5">The sequence shown here is derived from an EMBL/GenBank/DDBJ whole genome shotgun (WGS) entry which is preliminary data.</text>
</comment>
<dbReference type="RefSeq" id="WP_163760010.1">
    <property type="nucleotide sequence ID" value="NZ_BLKW01000004.1"/>
</dbReference>
<dbReference type="SUPFAM" id="SSF140459">
    <property type="entry name" value="PE/PPE dimer-like"/>
    <property type="match status" value="1"/>
</dbReference>
<dbReference type="InterPro" id="IPR000030">
    <property type="entry name" value="PPE_dom"/>
</dbReference>
<dbReference type="Proteomes" id="UP000465361">
    <property type="component" value="Unassembled WGS sequence"/>
</dbReference>
<dbReference type="InterPro" id="IPR022171">
    <property type="entry name" value="PPE_C"/>
</dbReference>
<evidence type="ECO:0000259" key="4">
    <source>
        <dbReference type="Pfam" id="PF12484"/>
    </source>
</evidence>
<dbReference type="PANTHER" id="PTHR46766:SF1">
    <property type="entry name" value="GLUTAMINE-RICH PROTEIN 2"/>
    <property type="match status" value="1"/>
</dbReference>
<evidence type="ECO:0000256" key="2">
    <source>
        <dbReference type="SAM" id="MobiDB-lite"/>
    </source>
</evidence>